<sequence>MFLFLRSLFPFDAVSVAAAALWAIALYFALAPVTRRLSQQLAHWLGEADRSLYTSTTEYERSREARESVNLLYASIISTLPLLVLGGVCDWGVEVSLGHSWGLSLGMVASIACGVYALGRQSTEQP</sequence>
<dbReference type="AlphaFoldDB" id="A0A0H3KA45"/>
<accession>A0A0H3KA45</accession>
<keyword evidence="1" id="KW-0812">Transmembrane</keyword>
<organism evidence="2 3">
    <name type="scientific">Synechococcus sp. (strain ATCC 27144 / PCC 6301 / SAUG 1402/1)</name>
    <name type="common">Anacystis nidulans</name>
    <dbReference type="NCBI Taxonomy" id="269084"/>
    <lineage>
        <taxon>Bacteria</taxon>
        <taxon>Bacillati</taxon>
        <taxon>Cyanobacteriota</taxon>
        <taxon>Cyanophyceae</taxon>
        <taxon>Synechococcales</taxon>
        <taxon>Synechococcaceae</taxon>
        <taxon>Synechococcus</taxon>
    </lineage>
</organism>
<dbReference type="eggNOG" id="ENOG50301T3">
    <property type="taxonomic scope" value="Bacteria"/>
</dbReference>
<gene>
    <name evidence="2" type="ordered locus">syc1577_c</name>
</gene>
<feature type="transmembrane region" description="Helical" evidence="1">
    <location>
        <begin position="13"/>
        <end position="33"/>
    </location>
</feature>
<dbReference type="GeneID" id="72431424"/>
<evidence type="ECO:0000313" key="2">
    <source>
        <dbReference type="EMBL" id="BAD79767.1"/>
    </source>
</evidence>
<dbReference type="EMBL" id="AP008231">
    <property type="protein sequence ID" value="BAD79767.1"/>
    <property type="molecule type" value="Genomic_DNA"/>
</dbReference>
<evidence type="ECO:0000256" key="1">
    <source>
        <dbReference type="SAM" id="Phobius"/>
    </source>
</evidence>
<keyword evidence="1" id="KW-1133">Transmembrane helix</keyword>
<keyword evidence="1" id="KW-0472">Membrane</keyword>
<dbReference type="Proteomes" id="UP000001175">
    <property type="component" value="Chromosome"/>
</dbReference>
<protein>
    <submittedName>
        <fullName evidence="2">Uncharacterized protein</fullName>
    </submittedName>
</protein>
<name>A0A0H3KA45_SYNP6</name>
<feature type="transmembrane region" description="Helical" evidence="1">
    <location>
        <begin position="71"/>
        <end position="93"/>
    </location>
</feature>
<proteinExistence type="predicted"/>
<dbReference type="RefSeq" id="WP_011243887.1">
    <property type="nucleotide sequence ID" value="NC_006576.1"/>
</dbReference>
<evidence type="ECO:0000313" key="3">
    <source>
        <dbReference type="Proteomes" id="UP000001175"/>
    </source>
</evidence>
<reference evidence="2 3" key="1">
    <citation type="journal article" date="2007" name="Photosyn. Res.">
        <title>Complete nucleotide sequence of the freshwater unicellular cyanobacterium Synechococcus elongatus PCC 6301 chromosome: gene content and organization.</title>
        <authorList>
            <person name="Sugita C."/>
            <person name="Ogata K."/>
            <person name="Shikata M."/>
            <person name="Jikuya H."/>
            <person name="Takano J."/>
            <person name="Furumichi M."/>
            <person name="Kanehisa M."/>
            <person name="Omata T."/>
            <person name="Sugiura M."/>
            <person name="Sugita M."/>
        </authorList>
    </citation>
    <scope>NUCLEOTIDE SEQUENCE [LARGE SCALE GENOMIC DNA]</scope>
    <source>
        <strain evidence="3">ATCC 27144 / PCC 6301 / SAUG 1402/1</strain>
    </source>
</reference>
<dbReference type="KEGG" id="syc:syc1577_c"/>
<feature type="transmembrane region" description="Helical" evidence="1">
    <location>
        <begin position="99"/>
        <end position="119"/>
    </location>
</feature>